<dbReference type="InterPro" id="IPR057739">
    <property type="entry name" value="Glyco_hydro_29_N"/>
</dbReference>
<evidence type="ECO:0000256" key="3">
    <source>
        <dbReference type="ARBA" id="ARBA00012662"/>
    </source>
</evidence>
<dbReference type="GO" id="GO:0004560">
    <property type="term" value="F:alpha-L-fucosidase activity"/>
    <property type="evidence" value="ECO:0007669"/>
    <property type="project" value="InterPro"/>
</dbReference>
<dbReference type="InterPro" id="IPR000933">
    <property type="entry name" value="Glyco_hydro_29"/>
</dbReference>
<organism evidence="8">
    <name type="scientific">Streptomyces sp. R35</name>
    <dbReference type="NCBI Taxonomy" id="3238630"/>
    <lineage>
        <taxon>Bacteria</taxon>
        <taxon>Bacillati</taxon>
        <taxon>Actinomycetota</taxon>
        <taxon>Actinomycetes</taxon>
        <taxon>Kitasatosporales</taxon>
        <taxon>Streptomycetaceae</taxon>
        <taxon>Streptomyces</taxon>
    </lineage>
</organism>
<keyword evidence="6" id="KW-0326">Glycosidase</keyword>
<dbReference type="SUPFAM" id="SSF51445">
    <property type="entry name" value="(Trans)glycosidases"/>
    <property type="match status" value="1"/>
</dbReference>
<dbReference type="InterPro" id="IPR017853">
    <property type="entry name" value="GH"/>
</dbReference>
<evidence type="ECO:0000256" key="1">
    <source>
        <dbReference type="ARBA" id="ARBA00004071"/>
    </source>
</evidence>
<dbReference type="AlphaFoldDB" id="A0AB39SMW5"/>
<feature type="domain" description="Glycoside hydrolase family 29 N-terminal" evidence="7">
    <location>
        <begin position="13"/>
        <end position="297"/>
    </location>
</feature>
<dbReference type="EMBL" id="CP163440">
    <property type="protein sequence ID" value="XDQ67658.1"/>
    <property type="molecule type" value="Genomic_DNA"/>
</dbReference>
<evidence type="ECO:0000256" key="4">
    <source>
        <dbReference type="ARBA" id="ARBA00022729"/>
    </source>
</evidence>
<dbReference type="GO" id="GO:0005764">
    <property type="term" value="C:lysosome"/>
    <property type="evidence" value="ECO:0007669"/>
    <property type="project" value="TreeGrafter"/>
</dbReference>
<evidence type="ECO:0000313" key="8">
    <source>
        <dbReference type="EMBL" id="XDQ67658.1"/>
    </source>
</evidence>
<evidence type="ECO:0000256" key="6">
    <source>
        <dbReference type="ARBA" id="ARBA00023295"/>
    </source>
</evidence>
<dbReference type="InterPro" id="IPR016286">
    <property type="entry name" value="FUC_metazoa-typ"/>
</dbReference>
<dbReference type="SMART" id="SM00812">
    <property type="entry name" value="Alpha_L_fucos"/>
    <property type="match status" value="1"/>
</dbReference>
<dbReference type="Gene3D" id="3.20.20.80">
    <property type="entry name" value="Glycosidases"/>
    <property type="match status" value="1"/>
</dbReference>
<dbReference type="RefSeq" id="WP_369264534.1">
    <property type="nucleotide sequence ID" value="NZ_CP163440.1"/>
</dbReference>
<comment type="function">
    <text evidence="1">Alpha-L-fucosidase is responsible for hydrolyzing the alpha-1,6-linked fucose joined to the reducing-end N-acetylglucosamine of the carbohydrate moieties of glycoproteins.</text>
</comment>
<protein>
    <recommendedName>
        <fullName evidence="3">alpha-L-fucosidase</fullName>
        <ecNumber evidence="3">3.2.1.51</ecNumber>
    </recommendedName>
</protein>
<proteinExistence type="inferred from homology"/>
<dbReference type="GO" id="GO:0006004">
    <property type="term" value="P:fucose metabolic process"/>
    <property type="evidence" value="ECO:0007669"/>
    <property type="project" value="InterPro"/>
</dbReference>
<name>A0AB39SMW5_9ACTN</name>
<dbReference type="Pfam" id="PF01120">
    <property type="entry name" value="Alpha_L_fucos"/>
    <property type="match status" value="1"/>
</dbReference>
<evidence type="ECO:0000256" key="5">
    <source>
        <dbReference type="ARBA" id="ARBA00022801"/>
    </source>
</evidence>
<dbReference type="Gene3D" id="2.60.120.260">
    <property type="entry name" value="Galactose-binding domain-like"/>
    <property type="match status" value="1"/>
</dbReference>
<evidence type="ECO:0000256" key="2">
    <source>
        <dbReference type="ARBA" id="ARBA00007951"/>
    </source>
</evidence>
<evidence type="ECO:0000259" key="7">
    <source>
        <dbReference type="Pfam" id="PF01120"/>
    </source>
</evidence>
<accession>A0AB39SMW5</accession>
<sequence>MTIAPTPQQLAWQQDGFGLFLHFGVNTFNGAEWSDGTLDPATFDPTGLDASQWTETARAAGAKYVVLTAKHHDGFCLWPTTTTTYSVASSPWREGRGDVVAELAEACRGAGLGLGLYLSPWDRNAGCYDDPAAYDDFYLRQLTELCTRYGPLYELWFDGAGSEGRTYDWDAIMAVVDQHQPDAMVFNMGRPTIRWAGNEDGLAEDPCRYVTESTGISVYDDGREALDTARYLPPECDVPIRANWFWQPDDLDTLKSRDQLLDIWYRSVGLGAGLLLNVPPDRRGLIDPADRDRLLDFTGELARRLAEPRTCALSVVDEGEVLACFPEPVRIDHLELREDLTAGQRFTHHEVLADGEPLLSGHTVGVRRVHAFEPRTVRELRIRLTGDGATLTEAKGYAAK</sequence>
<dbReference type="PRINTS" id="PR00741">
    <property type="entry name" value="GLHYDRLASE29"/>
</dbReference>
<gene>
    <name evidence="8" type="ORF">AB5J50_46210</name>
</gene>
<dbReference type="EC" id="3.2.1.51" evidence="3"/>
<reference evidence="8" key="1">
    <citation type="submission" date="2024-07" db="EMBL/GenBank/DDBJ databases">
        <authorList>
            <person name="Yu S.T."/>
        </authorList>
    </citation>
    <scope>NUCLEOTIDE SEQUENCE</scope>
    <source>
        <strain evidence="8">R35</strain>
    </source>
</reference>
<keyword evidence="4" id="KW-0732">Signal</keyword>
<keyword evidence="5" id="KW-0378">Hydrolase</keyword>
<comment type="similarity">
    <text evidence="2">Belongs to the glycosyl hydrolase 29 family.</text>
</comment>
<dbReference type="GO" id="GO:0016139">
    <property type="term" value="P:glycoside catabolic process"/>
    <property type="evidence" value="ECO:0007669"/>
    <property type="project" value="TreeGrafter"/>
</dbReference>
<dbReference type="PANTHER" id="PTHR10030:SF37">
    <property type="entry name" value="ALPHA-L-FUCOSIDASE-RELATED"/>
    <property type="match status" value="1"/>
</dbReference>
<dbReference type="PANTHER" id="PTHR10030">
    <property type="entry name" value="ALPHA-L-FUCOSIDASE"/>
    <property type="match status" value="1"/>
</dbReference>